<keyword evidence="7" id="KW-0482">Metalloprotease</keyword>
<organism evidence="12 13">
    <name type="scientific">Aspergillus wentii DTO 134E9</name>
    <dbReference type="NCBI Taxonomy" id="1073089"/>
    <lineage>
        <taxon>Eukaryota</taxon>
        <taxon>Fungi</taxon>
        <taxon>Dikarya</taxon>
        <taxon>Ascomycota</taxon>
        <taxon>Pezizomycotina</taxon>
        <taxon>Eurotiomycetes</taxon>
        <taxon>Eurotiomycetidae</taxon>
        <taxon>Eurotiales</taxon>
        <taxon>Aspergillaceae</taxon>
        <taxon>Aspergillus</taxon>
        <taxon>Aspergillus subgen. Cremei</taxon>
    </lineage>
</organism>
<evidence type="ECO:0000256" key="4">
    <source>
        <dbReference type="ARBA" id="ARBA00022723"/>
    </source>
</evidence>
<evidence type="ECO:0000256" key="7">
    <source>
        <dbReference type="ARBA" id="ARBA00023049"/>
    </source>
</evidence>
<dbReference type="RefSeq" id="XP_040691667.1">
    <property type="nucleotide sequence ID" value="XM_040830790.1"/>
</dbReference>
<dbReference type="GO" id="GO:0006508">
    <property type="term" value="P:proteolysis"/>
    <property type="evidence" value="ECO:0007669"/>
    <property type="project" value="UniProtKB-KW"/>
</dbReference>
<dbReference type="InterPro" id="IPR029463">
    <property type="entry name" value="Lys_MEP"/>
</dbReference>
<dbReference type="InterPro" id="IPR050414">
    <property type="entry name" value="Fungal_M35_metalloproteases"/>
</dbReference>
<accession>A0A1L9RSQ9</accession>
<keyword evidence="6" id="KW-0862">Zinc</keyword>
<evidence type="ECO:0000256" key="1">
    <source>
        <dbReference type="ARBA" id="ARBA00001947"/>
    </source>
</evidence>
<dbReference type="OrthoDB" id="4340678at2759"/>
<evidence type="ECO:0000256" key="8">
    <source>
        <dbReference type="ARBA" id="ARBA00023157"/>
    </source>
</evidence>
<evidence type="ECO:0000256" key="10">
    <source>
        <dbReference type="SAM" id="SignalP"/>
    </source>
</evidence>
<evidence type="ECO:0000259" key="11">
    <source>
        <dbReference type="Pfam" id="PF14521"/>
    </source>
</evidence>
<dbReference type="GO" id="GO:0004222">
    <property type="term" value="F:metalloendopeptidase activity"/>
    <property type="evidence" value="ECO:0007669"/>
    <property type="project" value="InterPro"/>
</dbReference>
<evidence type="ECO:0000313" key="13">
    <source>
        <dbReference type="Proteomes" id="UP000184383"/>
    </source>
</evidence>
<sequence length="275" mass="30142">MLTNTFLSLLLTGAAVASPTFSISKRANPTIKGYNDQHKKQIEDGFADAINLATYPQTIPAARVDPILKKYFHEKDKNTVIDVFKKITGDLTKGKDGSATLGDLHVVIDYPDPDDNNVLACDGDTMAELRGIDEKHPKLIICEGAGFGHGGVSKGYHGVKAIDCGYLDEEVSWKMETMGSILIHEYTHFTNLVVPPLKDETDDIKGGYGPHGARHLNKDKATNNADNYSWFAAELFWSEVCGKSFKDPTEKSSEDPHCGGQVCQATKGKPKRKKN</sequence>
<evidence type="ECO:0000256" key="3">
    <source>
        <dbReference type="ARBA" id="ARBA00022670"/>
    </source>
</evidence>
<feature type="compositionally biased region" description="Basic and acidic residues" evidence="9">
    <location>
        <begin position="246"/>
        <end position="257"/>
    </location>
</feature>
<comment type="similarity">
    <text evidence="2">Belongs to the peptidase M35 family.</text>
</comment>
<dbReference type="AlphaFoldDB" id="A0A1L9RSQ9"/>
<evidence type="ECO:0000256" key="2">
    <source>
        <dbReference type="ARBA" id="ARBA00010279"/>
    </source>
</evidence>
<keyword evidence="8" id="KW-1015">Disulfide bond</keyword>
<gene>
    <name evidence="12" type="ORF">ASPWEDRAFT_171444</name>
</gene>
<evidence type="ECO:0000313" key="12">
    <source>
        <dbReference type="EMBL" id="OJJ37991.1"/>
    </source>
</evidence>
<dbReference type="EMBL" id="KV878211">
    <property type="protein sequence ID" value="OJJ37991.1"/>
    <property type="molecule type" value="Genomic_DNA"/>
</dbReference>
<feature type="signal peptide" evidence="10">
    <location>
        <begin position="1"/>
        <end position="17"/>
    </location>
</feature>
<dbReference type="Pfam" id="PF14521">
    <property type="entry name" value="Aspzincin_M35"/>
    <property type="match status" value="1"/>
</dbReference>
<reference evidence="13" key="1">
    <citation type="journal article" date="2017" name="Genome Biol.">
        <title>Comparative genomics reveals high biological diversity and specific adaptations in the industrially and medically important fungal genus Aspergillus.</title>
        <authorList>
            <person name="de Vries R.P."/>
            <person name="Riley R."/>
            <person name="Wiebenga A."/>
            <person name="Aguilar-Osorio G."/>
            <person name="Amillis S."/>
            <person name="Uchima C.A."/>
            <person name="Anderluh G."/>
            <person name="Asadollahi M."/>
            <person name="Askin M."/>
            <person name="Barry K."/>
            <person name="Battaglia E."/>
            <person name="Bayram O."/>
            <person name="Benocci T."/>
            <person name="Braus-Stromeyer S.A."/>
            <person name="Caldana C."/>
            <person name="Canovas D."/>
            <person name="Cerqueira G.C."/>
            <person name="Chen F."/>
            <person name="Chen W."/>
            <person name="Choi C."/>
            <person name="Clum A."/>
            <person name="Dos Santos R.A."/>
            <person name="Damasio A.R."/>
            <person name="Diallinas G."/>
            <person name="Emri T."/>
            <person name="Fekete E."/>
            <person name="Flipphi M."/>
            <person name="Freyberg S."/>
            <person name="Gallo A."/>
            <person name="Gournas C."/>
            <person name="Habgood R."/>
            <person name="Hainaut M."/>
            <person name="Harispe M.L."/>
            <person name="Henrissat B."/>
            <person name="Hilden K.S."/>
            <person name="Hope R."/>
            <person name="Hossain A."/>
            <person name="Karabika E."/>
            <person name="Karaffa L."/>
            <person name="Karanyi Z."/>
            <person name="Krasevec N."/>
            <person name="Kuo A."/>
            <person name="Kusch H."/>
            <person name="LaButti K."/>
            <person name="Lagendijk E.L."/>
            <person name="Lapidus A."/>
            <person name="Levasseur A."/>
            <person name="Lindquist E."/>
            <person name="Lipzen A."/>
            <person name="Logrieco A.F."/>
            <person name="MacCabe A."/>
            <person name="Maekelae M.R."/>
            <person name="Malavazi I."/>
            <person name="Melin P."/>
            <person name="Meyer V."/>
            <person name="Mielnichuk N."/>
            <person name="Miskei M."/>
            <person name="Molnar A.P."/>
            <person name="Mule G."/>
            <person name="Ngan C.Y."/>
            <person name="Orejas M."/>
            <person name="Orosz E."/>
            <person name="Ouedraogo J.P."/>
            <person name="Overkamp K.M."/>
            <person name="Park H.-S."/>
            <person name="Perrone G."/>
            <person name="Piumi F."/>
            <person name="Punt P.J."/>
            <person name="Ram A.F."/>
            <person name="Ramon A."/>
            <person name="Rauscher S."/>
            <person name="Record E."/>
            <person name="Riano-Pachon D.M."/>
            <person name="Robert V."/>
            <person name="Roehrig J."/>
            <person name="Ruller R."/>
            <person name="Salamov A."/>
            <person name="Salih N.S."/>
            <person name="Samson R.A."/>
            <person name="Sandor E."/>
            <person name="Sanguinetti M."/>
            <person name="Schuetze T."/>
            <person name="Sepcic K."/>
            <person name="Shelest E."/>
            <person name="Sherlock G."/>
            <person name="Sophianopoulou V."/>
            <person name="Squina F.M."/>
            <person name="Sun H."/>
            <person name="Susca A."/>
            <person name="Todd R.B."/>
            <person name="Tsang A."/>
            <person name="Unkles S.E."/>
            <person name="van de Wiele N."/>
            <person name="van Rossen-Uffink D."/>
            <person name="Oliveira J.V."/>
            <person name="Vesth T.C."/>
            <person name="Visser J."/>
            <person name="Yu J.-H."/>
            <person name="Zhou M."/>
            <person name="Andersen M.R."/>
            <person name="Archer D.B."/>
            <person name="Baker S.E."/>
            <person name="Benoit I."/>
            <person name="Brakhage A.A."/>
            <person name="Braus G.H."/>
            <person name="Fischer R."/>
            <person name="Frisvad J.C."/>
            <person name="Goldman G.H."/>
            <person name="Houbraken J."/>
            <person name="Oakley B."/>
            <person name="Pocsi I."/>
            <person name="Scazzocchio C."/>
            <person name="Seiboth B."/>
            <person name="vanKuyk P.A."/>
            <person name="Wortman J."/>
            <person name="Dyer P.S."/>
            <person name="Grigoriev I.V."/>
        </authorList>
    </citation>
    <scope>NUCLEOTIDE SEQUENCE [LARGE SCALE GENOMIC DNA]</scope>
    <source>
        <strain evidence="13">DTO 134E9</strain>
    </source>
</reference>
<evidence type="ECO:0000256" key="6">
    <source>
        <dbReference type="ARBA" id="ARBA00022833"/>
    </source>
</evidence>
<keyword evidence="13" id="KW-1185">Reference proteome</keyword>
<keyword evidence="5" id="KW-0378">Hydrolase</keyword>
<protein>
    <recommendedName>
        <fullName evidence="11">Lysine-specific metallo-endopeptidase domain-containing protein</fullName>
    </recommendedName>
</protein>
<evidence type="ECO:0000256" key="5">
    <source>
        <dbReference type="ARBA" id="ARBA00022801"/>
    </source>
</evidence>
<dbReference type="VEuPathDB" id="FungiDB:ASPWEDRAFT_171444"/>
<dbReference type="SUPFAM" id="SSF55486">
    <property type="entry name" value="Metalloproteases ('zincins'), catalytic domain"/>
    <property type="match status" value="1"/>
</dbReference>
<comment type="cofactor">
    <cofactor evidence="1">
        <name>Zn(2+)</name>
        <dbReference type="ChEBI" id="CHEBI:29105"/>
    </cofactor>
</comment>
<dbReference type="GeneID" id="63746638"/>
<dbReference type="PANTHER" id="PTHR37016">
    <property type="match status" value="1"/>
</dbReference>
<name>A0A1L9RSQ9_ASPWE</name>
<feature type="chain" id="PRO_5012408760" description="Lysine-specific metallo-endopeptidase domain-containing protein" evidence="10">
    <location>
        <begin position="18"/>
        <end position="275"/>
    </location>
</feature>
<evidence type="ECO:0000256" key="9">
    <source>
        <dbReference type="SAM" id="MobiDB-lite"/>
    </source>
</evidence>
<dbReference type="PANTHER" id="PTHR37016:SF3">
    <property type="entry name" value="NEUTRAL PROTEASE 2-RELATED"/>
    <property type="match status" value="1"/>
</dbReference>
<keyword evidence="10" id="KW-0732">Signal</keyword>
<keyword evidence="4" id="KW-0479">Metal-binding</keyword>
<dbReference type="InterPro" id="IPR024079">
    <property type="entry name" value="MetalloPept_cat_dom_sf"/>
</dbReference>
<dbReference type="GO" id="GO:0046872">
    <property type="term" value="F:metal ion binding"/>
    <property type="evidence" value="ECO:0007669"/>
    <property type="project" value="UniProtKB-KW"/>
</dbReference>
<feature type="domain" description="Lysine-specific metallo-endopeptidase" evidence="11">
    <location>
        <begin position="179"/>
        <end position="233"/>
    </location>
</feature>
<feature type="region of interest" description="Disordered" evidence="9">
    <location>
        <begin position="246"/>
        <end position="275"/>
    </location>
</feature>
<dbReference type="Gene3D" id="3.40.390.10">
    <property type="entry name" value="Collagenase (Catalytic Domain)"/>
    <property type="match status" value="1"/>
</dbReference>
<dbReference type="Proteomes" id="UP000184383">
    <property type="component" value="Unassembled WGS sequence"/>
</dbReference>
<keyword evidence="3" id="KW-0645">Protease</keyword>
<proteinExistence type="inferred from homology"/>